<sequence length="70" mass="7862">PSPEIECVAQESTQPIPLTWLILIGRKAIRVDDSKTDKALNSLRFFVGEQIGYFAFVTPGVPQPYQVTFH</sequence>
<proteinExistence type="predicted"/>
<comment type="caution">
    <text evidence="1">The sequence shown here is derived from an EMBL/GenBank/DDBJ whole genome shotgun (WGS) entry which is preliminary data.</text>
</comment>
<reference evidence="1 2" key="1">
    <citation type="journal article" date="2019" name="Sci. Rep.">
        <title>Orb-weaving spider Araneus ventricosus genome elucidates the spidroin gene catalogue.</title>
        <authorList>
            <person name="Kono N."/>
            <person name="Nakamura H."/>
            <person name="Ohtoshi R."/>
            <person name="Moran D.A.P."/>
            <person name="Shinohara A."/>
            <person name="Yoshida Y."/>
            <person name="Fujiwara M."/>
            <person name="Mori M."/>
            <person name="Tomita M."/>
            <person name="Arakawa K."/>
        </authorList>
    </citation>
    <scope>NUCLEOTIDE SEQUENCE [LARGE SCALE GENOMIC DNA]</scope>
</reference>
<organism evidence="1 2">
    <name type="scientific">Araneus ventricosus</name>
    <name type="common">Orbweaver spider</name>
    <name type="synonym">Epeira ventricosa</name>
    <dbReference type="NCBI Taxonomy" id="182803"/>
    <lineage>
        <taxon>Eukaryota</taxon>
        <taxon>Metazoa</taxon>
        <taxon>Ecdysozoa</taxon>
        <taxon>Arthropoda</taxon>
        <taxon>Chelicerata</taxon>
        <taxon>Arachnida</taxon>
        <taxon>Araneae</taxon>
        <taxon>Araneomorphae</taxon>
        <taxon>Entelegynae</taxon>
        <taxon>Araneoidea</taxon>
        <taxon>Araneidae</taxon>
        <taxon>Araneus</taxon>
    </lineage>
</organism>
<name>A0A4Y2RAU8_ARAVE</name>
<dbReference type="Proteomes" id="UP000499080">
    <property type="component" value="Unassembled WGS sequence"/>
</dbReference>
<dbReference type="EMBL" id="BGPR01016406">
    <property type="protein sequence ID" value="GBN72868.1"/>
    <property type="molecule type" value="Genomic_DNA"/>
</dbReference>
<evidence type="ECO:0000313" key="2">
    <source>
        <dbReference type="Proteomes" id="UP000499080"/>
    </source>
</evidence>
<keyword evidence="2" id="KW-1185">Reference proteome</keyword>
<feature type="non-terminal residue" evidence="1">
    <location>
        <position position="1"/>
    </location>
</feature>
<gene>
    <name evidence="1" type="ORF">AVEN_113104-2_1</name>
</gene>
<protein>
    <submittedName>
        <fullName evidence="1">Uncharacterized protein</fullName>
    </submittedName>
</protein>
<accession>A0A4Y2RAU8</accession>
<evidence type="ECO:0000313" key="1">
    <source>
        <dbReference type="EMBL" id="GBN72868.1"/>
    </source>
</evidence>
<dbReference type="AlphaFoldDB" id="A0A4Y2RAU8"/>